<dbReference type="EMBL" id="JAKFHA010000002">
    <property type="protein sequence ID" value="MCF2526744.1"/>
    <property type="molecule type" value="Genomic_DNA"/>
</dbReference>
<protein>
    <submittedName>
        <fullName evidence="2">Uncharacterized protein</fullName>
    </submittedName>
</protein>
<name>A0AA41PVP6_9ACTN</name>
<feature type="region of interest" description="Disordered" evidence="1">
    <location>
        <begin position="25"/>
        <end position="68"/>
    </location>
</feature>
<comment type="caution">
    <text evidence="2">The sequence shown here is derived from an EMBL/GenBank/DDBJ whole genome shotgun (WGS) entry which is preliminary data.</text>
</comment>
<keyword evidence="3" id="KW-1185">Reference proteome</keyword>
<accession>A0AA41PVP6</accession>
<dbReference type="AlphaFoldDB" id="A0AA41PVP6"/>
<evidence type="ECO:0000313" key="3">
    <source>
        <dbReference type="Proteomes" id="UP001165378"/>
    </source>
</evidence>
<gene>
    <name evidence="2" type="ORF">LZ495_05845</name>
</gene>
<feature type="compositionally biased region" description="Basic and acidic residues" evidence="1">
    <location>
        <begin position="28"/>
        <end position="40"/>
    </location>
</feature>
<sequence length="120" mass="12706">MVQTGTVDGPNHGYTATVAEGYGLVRTPDADHSGSSRSDDVGGTDPIVAEGAQNVRTPDDEIRTADAMSDADLRKAARKLQRDALRTTKGSVTIQTLQTELGLSRRRAAELRRGVVGGRS</sequence>
<proteinExistence type="predicted"/>
<evidence type="ECO:0000313" key="2">
    <source>
        <dbReference type="EMBL" id="MCF2526744.1"/>
    </source>
</evidence>
<organism evidence="2 3">
    <name type="scientific">Yinghuangia soli</name>
    <dbReference type="NCBI Taxonomy" id="2908204"/>
    <lineage>
        <taxon>Bacteria</taxon>
        <taxon>Bacillati</taxon>
        <taxon>Actinomycetota</taxon>
        <taxon>Actinomycetes</taxon>
        <taxon>Kitasatosporales</taxon>
        <taxon>Streptomycetaceae</taxon>
        <taxon>Yinghuangia</taxon>
    </lineage>
</organism>
<evidence type="ECO:0000256" key="1">
    <source>
        <dbReference type="SAM" id="MobiDB-lite"/>
    </source>
</evidence>
<dbReference type="Proteomes" id="UP001165378">
    <property type="component" value="Unassembled WGS sequence"/>
</dbReference>
<reference evidence="2" key="1">
    <citation type="submission" date="2022-01" db="EMBL/GenBank/DDBJ databases">
        <title>Genome-Based Taxonomic Classification of the Phylum Actinobacteria.</title>
        <authorList>
            <person name="Gao Y."/>
        </authorList>
    </citation>
    <scope>NUCLEOTIDE SEQUENCE</scope>
    <source>
        <strain evidence="2">KLBMP 8922</strain>
    </source>
</reference>
<dbReference type="RefSeq" id="WP_235050881.1">
    <property type="nucleotide sequence ID" value="NZ_JAKFHA010000002.1"/>
</dbReference>